<protein>
    <recommendedName>
        <fullName evidence="1">Protein kinase domain-containing protein</fullName>
    </recommendedName>
</protein>
<gene>
    <name evidence="2" type="ORF">CW362_21815</name>
</gene>
<dbReference type="EMBL" id="PJOS01000042">
    <property type="protein sequence ID" value="PKT70911.1"/>
    <property type="molecule type" value="Genomic_DNA"/>
</dbReference>
<dbReference type="SMART" id="SM00220">
    <property type="entry name" value="S_TKc"/>
    <property type="match status" value="1"/>
</dbReference>
<dbReference type="GO" id="GO:0031179">
    <property type="term" value="P:peptide modification"/>
    <property type="evidence" value="ECO:0007669"/>
    <property type="project" value="InterPro"/>
</dbReference>
<dbReference type="PRINTS" id="PR01950">
    <property type="entry name" value="LANCSUPER"/>
</dbReference>
<dbReference type="OrthoDB" id="1492512at2"/>
<dbReference type="Gene3D" id="1.50.10.20">
    <property type="match status" value="1"/>
</dbReference>
<accession>A0A2I0SLX6</accession>
<dbReference type="InterPro" id="IPR058053">
    <property type="entry name" value="RamC_C"/>
</dbReference>
<dbReference type="InterPro" id="IPR000719">
    <property type="entry name" value="Prot_kinase_dom"/>
</dbReference>
<evidence type="ECO:0000259" key="1">
    <source>
        <dbReference type="PROSITE" id="PS50011"/>
    </source>
</evidence>
<dbReference type="PROSITE" id="PS50011">
    <property type="entry name" value="PROTEIN_KINASE_DOM"/>
    <property type="match status" value="1"/>
</dbReference>
<dbReference type="InterPro" id="IPR007822">
    <property type="entry name" value="LANC-like"/>
</dbReference>
<dbReference type="CDD" id="cd04791">
    <property type="entry name" value="LanC_SerThrkinase"/>
    <property type="match status" value="1"/>
</dbReference>
<organism evidence="2 3">
    <name type="scientific">Streptomyces populi</name>
    <dbReference type="NCBI Taxonomy" id="2058924"/>
    <lineage>
        <taxon>Bacteria</taxon>
        <taxon>Bacillati</taxon>
        <taxon>Actinomycetota</taxon>
        <taxon>Actinomycetes</taxon>
        <taxon>Kitasatosporales</taxon>
        <taxon>Streptomycetaceae</taxon>
        <taxon>Streptomyces</taxon>
    </lineage>
</organism>
<dbReference type="InterPro" id="IPR057929">
    <property type="entry name" value="RamC_N"/>
</dbReference>
<dbReference type="NCBIfam" id="NF038151">
    <property type="entry name" value="lanthi_synth_III"/>
    <property type="match status" value="1"/>
</dbReference>
<reference evidence="2 3" key="1">
    <citation type="submission" date="2017-12" db="EMBL/GenBank/DDBJ databases">
        <title>Streptomyces populusis sp. nov., a novel endophytic actinobacterium isolated from stems of Populus adenopoda Maxim.</title>
        <authorList>
            <person name="Wang Z."/>
        </authorList>
    </citation>
    <scope>NUCLEOTIDE SEQUENCE [LARGE SCALE GENOMIC DNA]</scope>
    <source>
        <strain evidence="2 3">A249</strain>
    </source>
</reference>
<dbReference type="SUPFAM" id="SSF158745">
    <property type="entry name" value="LanC-like"/>
    <property type="match status" value="1"/>
</dbReference>
<dbReference type="InterPro" id="IPR011009">
    <property type="entry name" value="Kinase-like_dom_sf"/>
</dbReference>
<dbReference type="AlphaFoldDB" id="A0A2I0SLX6"/>
<dbReference type="Pfam" id="PF25816">
    <property type="entry name" value="RamC_N"/>
    <property type="match status" value="1"/>
</dbReference>
<dbReference type="Pfam" id="PF05147">
    <property type="entry name" value="LANC_like"/>
    <property type="match status" value="1"/>
</dbReference>
<dbReference type="SUPFAM" id="SSF56112">
    <property type="entry name" value="Protein kinase-like (PK-like)"/>
    <property type="match status" value="1"/>
</dbReference>
<keyword evidence="3" id="KW-1185">Reference proteome</keyword>
<sequence>MDHLAAMAAHHHYGLVDPRYYEPLSRRPITDEYRDVLRRLLPEDWGLQRGDVWLHAYGPAAVSHRAAETPVQGFKIHVSSTPEHALRLLDLVVPVCVEYGVAFKAAADPVLLGVLNSKLQERGYSGKFMTVYPPDVRVFTELIEVLYRRTVDEAVEGPYILSDRRYRDSSVLFYRYGGFRPPRRLNIDGTQSTYLVSPTGAYVTDRRLPYFHLPQWIRDPFVAESGGAPEEQPDGTVLNDRYVIEGALTFSNAGGVYHGTDKVTLEPIVVKEARRLTNCWTGEDRTWDAVDVLRHEYDMLRCLEGLDFVPRPVDLFRDWEHTFLVEERIEGISLHDFWAQDDTILAPYIRRKGRLELFLPRFRNVAEQLIRMVEQVHARGVLLGDLSPNNILIDPVTLRMWFIDLECAVREDDEAALLEYGGRLGTPGFLHPERFLRDRLLPCDDWYAVAMLLYGCVVPVTALFGLSPAARDVFLDEFVELGVPSQVKSVVTHLTAGAVNEAKAVLAQWRPEEGVRRPAAKTAAGEGVPDRLFAEVHRTLDGLADGLLRTVDDGRSDRLWPADPMVFATNPLSVAHGACGPALFLRAVAPGAPPNEVVSWMRRQSIDTDTYPPGLYLGLAGIAWAFHDLGLTDRAESVMQTLYASPLLFEEPDMFLGAAGWGTASLRFHAVTGAQNHLEHAVRAGEHLLTTAQHGEGTCSWRRRQDDLVHYGYGYGASGIALFLLHLHLATGDDRFRSCAVRALEYDLAHARRTELGMQWPRFQDDTVVYPYWIHGSAGIGSTVVRFHHLLGIERYGDLARRIADDTYVKYSYTPGLFEGLAGIGEFMLDMHCFTGEERYRRNAFDIAETLLWFRTEGEDGTAFPGRWLTRVSHDYATGSAGVGLFLSRLLRPRARAFVDLALPGTAT</sequence>
<dbReference type="GO" id="GO:0004672">
    <property type="term" value="F:protein kinase activity"/>
    <property type="evidence" value="ECO:0007669"/>
    <property type="project" value="InterPro"/>
</dbReference>
<evidence type="ECO:0000313" key="3">
    <source>
        <dbReference type="Proteomes" id="UP000236178"/>
    </source>
</evidence>
<name>A0A2I0SLX6_9ACTN</name>
<feature type="domain" description="Protein kinase" evidence="1">
    <location>
        <begin position="242"/>
        <end position="540"/>
    </location>
</feature>
<dbReference type="Gene3D" id="1.10.510.10">
    <property type="entry name" value="Transferase(Phosphotransferase) domain 1"/>
    <property type="match status" value="1"/>
</dbReference>
<dbReference type="InterPro" id="IPR053524">
    <property type="entry name" value="Aerial_hyphae_peptide-synth"/>
</dbReference>
<dbReference type="SMART" id="SM01260">
    <property type="entry name" value="LANC_like"/>
    <property type="match status" value="1"/>
</dbReference>
<comment type="caution">
    <text evidence="2">The sequence shown here is derived from an EMBL/GenBank/DDBJ whole genome shotgun (WGS) entry which is preliminary data.</text>
</comment>
<dbReference type="GO" id="GO:0005524">
    <property type="term" value="F:ATP binding"/>
    <property type="evidence" value="ECO:0007669"/>
    <property type="project" value="InterPro"/>
</dbReference>
<dbReference type="RefSeq" id="WP_103551200.1">
    <property type="nucleotide sequence ID" value="NZ_JBHJSK010000023.1"/>
</dbReference>
<proteinExistence type="predicted"/>
<dbReference type="Proteomes" id="UP000236178">
    <property type="component" value="Unassembled WGS sequence"/>
</dbReference>
<evidence type="ECO:0000313" key="2">
    <source>
        <dbReference type="EMBL" id="PKT70911.1"/>
    </source>
</evidence>
<dbReference type="Pfam" id="PF00069">
    <property type="entry name" value="Pkinase"/>
    <property type="match status" value="1"/>
</dbReference>